<dbReference type="RefSeq" id="WP_225004731.1">
    <property type="nucleotide sequence ID" value="NZ_CP086136.1"/>
</dbReference>
<feature type="domain" description="ABM" evidence="2">
    <location>
        <begin position="69"/>
        <end position="158"/>
    </location>
</feature>
<keyword evidence="1" id="KW-0472">Membrane</keyword>
<dbReference type="Gene3D" id="3.30.70.100">
    <property type="match status" value="1"/>
</dbReference>
<dbReference type="SUPFAM" id="SSF54909">
    <property type="entry name" value="Dimeric alpha+beta barrel"/>
    <property type="match status" value="1"/>
</dbReference>
<keyword evidence="3" id="KW-0560">Oxidoreductase</keyword>
<dbReference type="InterPro" id="IPR011008">
    <property type="entry name" value="Dimeric_a/b-barrel"/>
</dbReference>
<dbReference type="PANTHER" id="PTHR33336">
    <property type="entry name" value="QUINOL MONOOXYGENASE YGIN-RELATED"/>
    <property type="match status" value="1"/>
</dbReference>
<dbReference type="InterPro" id="IPR050744">
    <property type="entry name" value="AI-2_Isomerase_LsrG"/>
</dbReference>
<organism evidence="3 4">
    <name type="scientific">Bradyrhizobium barranii subsp. barranii</name>
    <dbReference type="NCBI Taxonomy" id="2823807"/>
    <lineage>
        <taxon>Bacteria</taxon>
        <taxon>Pseudomonadati</taxon>
        <taxon>Pseudomonadota</taxon>
        <taxon>Alphaproteobacteria</taxon>
        <taxon>Hyphomicrobiales</taxon>
        <taxon>Nitrobacteraceae</taxon>
        <taxon>Bradyrhizobium</taxon>
        <taxon>Bradyrhizobium barranii</taxon>
    </lineage>
</organism>
<name>A0A9X9Y2R7_9BRAD</name>
<dbReference type="AlphaFoldDB" id="A0A9X9Y2R7"/>
<evidence type="ECO:0000256" key="1">
    <source>
        <dbReference type="SAM" id="Phobius"/>
    </source>
</evidence>
<dbReference type="GO" id="GO:0004497">
    <property type="term" value="F:monooxygenase activity"/>
    <property type="evidence" value="ECO:0007669"/>
    <property type="project" value="UniProtKB-KW"/>
</dbReference>
<evidence type="ECO:0000259" key="2">
    <source>
        <dbReference type="PROSITE" id="PS51725"/>
    </source>
</evidence>
<keyword evidence="1" id="KW-1133">Transmembrane helix</keyword>
<dbReference type="KEGG" id="bban:J4G43_008170"/>
<protein>
    <submittedName>
        <fullName evidence="3">Antibiotic biosynthesis monooxygenase</fullName>
    </submittedName>
</protein>
<keyword evidence="3" id="KW-0503">Monooxygenase</keyword>
<dbReference type="PROSITE" id="PS51725">
    <property type="entry name" value="ABM"/>
    <property type="match status" value="1"/>
</dbReference>
<proteinExistence type="predicted"/>
<evidence type="ECO:0000313" key="4">
    <source>
        <dbReference type="Proteomes" id="UP000664702"/>
    </source>
</evidence>
<keyword evidence="1" id="KW-0812">Transmembrane</keyword>
<accession>A0A9X9Y2R7</accession>
<dbReference type="InterPro" id="IPR007138">
    <property type="entry name" value="ABM_dom"/>
</dbReference>
<dbReference type="Pfam" id="PF03992">
    <property type="entry name" value="ABM"/>
    <property type="match status" value="1"/>
</dbReference>
<feature type="transmembrane region" description="Helical" evidence="1">
    <location>
        <begin position="21"/>
        <end position="39"/>
    </location>
</feature>
<evidence type="ECO:0000313" key="3">
    <source>
        <dbReference type="EMBL" id="UEM14211.1"/>
    </source>
</evidence>
<dbReference type="Proteomes" id="UP000664702">
    <property type="component" value="Chromosome"/>
</dbReference>
<reference evidence="3 4" key="1">
    <citation type="journal article" date="2022" name="Int. J. Syst. Evol. Microbiol.">
        <title>Strains of Bradyrhizobium barranii sp. nov. associated with legumes native to Canada are symbionts of soybeans and belong to different subspecies (subsp. barranii subsp. nov. and subsp. apii subsp. nov.) and symbiovars (sv. glycinearum and sv. septentrionale).</title>
        <authorList>
            <person name="Bromfield E.S.P."/>
            <person name="Cloutier S."/>
            <person name="Wasai-Hara S."/>
            <person name="Minamisawa K."/>
        </authorList>
    </citation>
    <scope>NUCLEOTIDE SEQUENCE [LARGE SCALE GENOMIC DNA]</scope>
    <source>
        <strain evidence="3 4">144S4</strain>
    </source>
</reference>
<dbReference type="PANTHER" id="PTHR33336:SF15">
    <property type="entry name" value="ABM DOMAIN-CONTAINING PROTEIN"/>
    <property type="match status" value="1"/>
</dbReference>
<sequence length="161" mass="18095">MRSTHQRLVPRVHEAFSRRSVIRAFGAVLAIYLSPWAAASSQAQQQGARTMNHYATQKSLSDAVDGGGLLVVAQWEAKPGEADKVAAILDRFLPEAQREEGVKLFLISRARDNPAQFLFYELFRDEAAFKAHQESAHFKTWIAGEALPLLAKRERVRYALM</sequence>
<gene>
    <name evidence="3" type="ORF">J4G43_008170</name>
</gene>
<dbReference type="EMBL" id="CP086136">
    <property type="protein sequence ID" value="UEM14211.1"/>
    <property type="molecule type" value="Genomic_DNA"/>
</dbReference>